<dbReference type="Proteomes" id="UP000651333">
    <property type="component" value="Unassembled WGS sequence"/>
</dbReference>
<feature type="transmembrane region" description="Helical" evidence="1">
    <location>
        <begin position="7"/>
        <end position="30"/>
    </location>
</feature>
<keyword evidence="1" id="KW-0812">Transmembrane</keyword>
<reference evidence="4" key="4">
    <citation type="submission" date="2019-09" db="EMBL/GenBank/DDBJ databases">
        <title>Comparative genomic analysis of Lactobacillus helveticus.</title>
        <authorList>
            <person name="Zhang H."/>
            <person name="Chen Y."/>
            <person name="Zhong Z."/>
        </authorList>
    </citation>
    <scope>NUCLEOTIDE SEQUENCE</scope>
    <source>
        <strain evidence="4">IMAU30003</strain>
    </source>
</reference>
<evidence type="ECO:0000313" key="5">
    <source>
        <dbReference type="Proteomes" id="UP000063930"/>
    </source>
</evidence>
<dbReference type="Proteomes" id="UP000063930">
    <property type="component" value="Chromosome"/>
</dbReference>
<feature type="transmembrane region" description="Helical" evidence="1">
    <location>
        <begin position="42"/>
        <end position="61"/>
    </location>
</feature>
<dbReference type="Proteomes" id="UP000234562">
    <property type="component" value="Chromosome"/>
</dbReference>
<reference evidence="6" key="2">
    <citation type="submission" date="2016-05" db="EMBL/GenBank/DDBJ databases">
        <title>Genome sequence of Lactobacillus helveticus FAM8105.</title>
        <authorList>
            <person name="Ahrens C."/>
            <person name="Schmid M."/>
        </authorList>
    </citation>
    <scope>NUCLEOTIDE SEQUENCE [LARGE SCALE GENOMIC DNA]</scope>
    <source>
        <strain evidence="6">FAM8105</strain>
    </source>
</reference>
<protein>
    <submittedName>
        <fullName evidence="4">Uncharacterized protein</fullName>
    </submittedName>
</protein>
<evidence type="ECO:0000256" key="1">
    <source>
        <dbReference type="SAM" id="Phobius"/>
    </source>
</evidence>
<evidence type="ECO:0000313" key="7">
    <source>
        <dbReference type="Proteomes" id="UP000651333"/>
    </source>
</evidence>
<name>A0A0D5MH18_LACHE</name>
<sequence>MKKLSKLTAQAAVVVSPLVAFAGAFLASIIFPNQFSLNKSTWIGLGIFTFCYWIVTLFSYLKHH</sequence>
<gene>
    <name evidence="2" type="ORF">ALV80_01290</name>
    <name evidence="4" type="ORF">IMAU30003_01089</name>
    <name evidence="3" type="ORF">Lh8105_00470</name>
</gene>
<reference evidence="2 5" key="1">
    <citation type="submission" date="2015-08" db="EMBL/GenBank/DDBJ databases">
        <title>Complete genome sequence of Lactobacillus helveticus CAUH18, a probiotic strain originated from koumiss.</title>
        <authorList>
            <person name="Yang Y."/>
            <person name="Hao Y."/>
        </authorList>
    </citation>
    <scope>NUCLEOTIDE SEQUENCE [LARGE SCALE GENOMIC DNA]</scope>
    <source>
        <strain evidence="2 5">CAUH18</strain>
    </source>
</reference>
<dbReference type="EMBL" id="WCHB01000030">
    <property type="protein sequence ID" value="NRO34844.1"/>
    <property type="molecule type" value="Genomic_DNA"/>
</dbReference>
<dbReference type="EMBL" id="CP012381">
    <property type="protein sequence ID" value="ALI51905.1"/>
    <property type="molecule type" value="Genomic_DNA"/>
</dbReference>
<dbReference type="RefSeq" id="WP_023190998.1">
    <property type="nucleotide sequence ID" value="NZ_BLYT01000113.1"/>
</dbReference>
<evidence type="ECO:0000313" key="3">
    <source>
        <dbReference type="EMBL" id="AUI73480.1"/>
    </source>
</evidence>
<proteinExistence type="predicted"/>
<keyword evidence="1" id="KW-1133">Transmembrane helix</keyword>
<dbReference type="KEGG" id="lhd:HUO_02245"/>
<accession>A0A0D5MH18</accession>
<dbReference type="EMBL" id="CP015496">
    <property type="protein sequence ID" value="AUI73480.1"/>
    <property type="molecule type" value="Genomic_DNA"/>
</dbReference>
<organism evidence="4 7">
    <name type="scientific">Lactobacillus helveticus</name>
    <name type="common">Lactobacillus suntoryeus</name>
    <dbReference type="NCBI Taxonomy" id="1587"/>
    <lineage>
        <taxon>Bacteria</taxon>
        <taxon>Bacillati</taxon>
        <taxon>Bacillota</taxon>
        <taxon>Bacilli</taxon>
        <taxon>Lactobacillales</taxon>
        <taxon>Lactobacillaceae</taxon>
        <taxon>Lactobacillus</taxon>
    </lineage>
</organism>
<keyword evidence="1" id="KW-0472">Membrane</keyword>
<reference evidence="3" key="3">
    <citation type="journal article" date="2018" name="Front. Microbiol.">
        <title>Comparative Genomics of Completely Sequenced Lactobacillus helveticus Genomes Provides Insights into Strain-Specific Genes and Resolves Metagenomics Data Down to the Strain Level.</title>
        <authorList>
            <person name="Schmid M."/>
            <person name="Muri J."/>
            <person name="Melidis D."/>
            <person name="Varadarajan A.R."/>
            <person name="Somerville V."/>
            <person name="Wicki A."/>
            <person name="Moser A."/>
            <person name="Bourqui M."/>
            <person name="Wenzel C."/>
            <person name="Eugster-Meier E."/>
            <person name="Frey J.E."/>
            <person name="Irmler S."/>
            <person name="Ahrens C.H."/>
        </authorList>
    </citation>
    <scope>NUCLEOTIDE SEQUENCE</scope>
    <source>
        <strain evidence="3">FAM8105</strain>
    </source>
</reference>
<dbReference type="AlphaFoldDB" id="A0A0D5MH18"/>
<evidence type="ECO:0000313" key="2">
    <source>
        <dbReference type="EMBL" id="ALI51905.1"/>
    </source>
</evidence>
<evidence type="ECO:0000313" key="6">
    <source>
        <dbReference type="Proteomes" id="UP000234562"/>
    </source>
</evidence>
<evidence type="ECO:0000313" key="4">
    <source>
        <dbReference type="EMBL" id="NRO34844.1"/>
    </source>
</evidence>